<evidence type="ECO:0000313" key="6">
    <source>
        <dbReference type="EMBL" id="KAJ3049724.1"/>
    </source>
</evidence>
<proteinExistence type="inferred from homology"/>
<organism evidence="6 7">
    <name type="scientific">Rhizophlyctis rosea</name>
    <dbReference type="NCBI Taxonomy" id="64517"/>
    <lineage>
        <taxon>Eukaryota</taxon>
        <taxon>Fungi</taxon>
        <taxon>Fungi incertae sedis</taxon>
        <taxon>Chytridiomycota</taxon>
        <taxon>Chytridiomycota incertae sedis</taxon>
        <taxon>Chytridiomycetes</taxon>
        <taxon>Rhizophlyctidales</taxon>
        <taxon>Rhizophlyctidaceae</taxon>
        <taxon>Rhizophlyctis</taxon>
    </lineage>
</organism>
<dbReference type="PRINTS" id="PR01161">
    <property type="entry name" value="TUBULIN"/>
</dbReference>
<evidence type="ECO:0000256" key="1">
    <source>
        <dbReference type="ARBA" id="ARBA00009636"/>
    </source>
</evidence>
<keyword evidence="3" id="KW-0547">Nucleotide-binding</keyword>
<dbReference type="InterPro" id="IPR000217">
    <property type="entry name" value="Tubulin"/>
</dbReference>
<evidence type="ECO:0000256" key="5">
    <source>
        <dbReference type="SAM" id="Phobius"/>
    </source>
</evidence>
<dbReference type="InterPro" id="IPR017975">
    <property type="entry name" value="Tubulin_CS"/>
</dbReference>
<dbReference type="EMBL" id="JADGJD010000604">
    <property type="protein sequence ID" value="KAJ3049724.1"/>
    <property type="molecule type" value="Genomic_DNA"/>
</dbReference>
<evidence type="ECO:0000256" key="4">
    <source>
        <dbReference type="ARBA" id="ARBA00023134"/>
    </source>
</evidence>
<dbReference type="SUPFAM" id="SSF52490">
    <property type="entry name" value="Tubulin nucleotide-binding domain-like"/>
    <property type="match status" value="1"/>
</dbReference>
<keyword evidence="2" id="KW-0493">Microtubule</keyword>
<dbReference type="Gene3D" id="3.40.50.1440">
    <property type="entry name" value="Tubulin/FtsZ, GTPase domain"/>
    <property type="match status" value="1"/>
</dbReference>
<feature type="non-terminal residue" evidence="6">
    <location>
        <position position="1"/>
    </location>
</feature>
<evidence type="ECO:0000313" key="7">
    <source>
        <dbReference type="Proteomes" id="UP001212841"/>
    </source>
</evidence>
<gene>
    <name evidence="6" type="primary">TUB1</name>
    <name evidence="6" type="ORF">HK097_009316</name>
</gene>
<protein>
    <submittedName>
        <fullName evidence="6">Alpha-tubulin</fullName>
    </submittedName>
</protein>
<evidence type="ECO:0000256" key="3">
    <source>
        <dbReference type="ARBA" id="ARBA00022741"/>
    </source>
</evidence>
<feature type="transmembrane region" description="Helical" evidence="5">
    <location>
        <begin position="20"/>
        <end position="39"/>
    </location>
</feature>
<keyword evidence="5" id="KW-0472">Membrane</keyword>
<dbReference type="Proteomes" id="UP001212841">
    <property type="component" value="Unassembled WGS sequence"/>
</dbReference>
<evidence type="ECO:0000256" key="2">
    <source>
        <dbReference type="ARBA" id="ARBA00022701"/>
    </source>
</evidence>
<keyword evidence="5" id="KW-0812">Transmembrane</keyword>
<name>A0AAD5SAQ2_9FUNG</name>
<keyword evidence="7" id="KW-1185">Reference proteome</keyword>
<comment type="similarity">
    <text evidence="1">Belongs to the tubulin family.</text>
</comment>
<dbReference type="AlphaFoldDB" id="A0AAD5SAQ2"/>
<comment type="caution">
    <text evidence="6">The sequence shown here is derived from an EMBL/GenBank/DDBJ whole genome shotgun (WGS) entry which is preliminary data.</text>
</comment>
<keyword evidence="5" id="KW-1133">Transmembrane helix</keyword>
<dbReference type="PROSITE" id="PS00227">
    <property type="entry name" value="TUBULIN"/>
    <property type="match status" value="1"/>
</dbReference>
<dbReference type="GO" id="GO:0007017">
    <property type="term" value="P:microtubule-based process"/>
    <property type="evidence" value="ECO:0007669"/>
    <property type="project" value="InterPro"/>
</dbReference>
<reference evidence="6" key="1">
    <citation type="submission" date="2020-05" db="EMBL/GenBank/DDBJ databases">
        <title>Phylogenomic resolution of chytrid fungi.</title>
        <authorList>
            <person name="Stajich J.E."/>
            <person name="Amses K."/>
            <person name="Simmons R."/>
            <person name="Seto K."/>
            <person name="Myers J."/>
            <person name="Bonds A."/>
            <person name="Quandt C.A."/>
            <person name="Barry K."/>
            <person name="Liu P."/>
            <person name="Grigoriev I."/>
            <person name="Longcore J.E."/>
            <person name="James T.Y."/>
        </authorList>
    </citation>
    <scope>NUCLEOTIDE SEQUENCE</scope>
    <source>
        <strain evidence="6">JEL0318</strain>
    </source>
</reference>
<dbReference type="GO" id="GO:0005874">
    <property type="term" value="C:microtubule"/>
    <property type="evidence" value="ECO:0007669"/>
    <property type="project" value="UniProtKB-KW"/>
</dbReference>
<keyword evidence="4" id="KW-0342">GTP-binding</keyword>
<sequence length="95" mass="10448">FPTPVLPDRTLADNDNGLQGFFVHSVGGGTGSGFGALLLERLSVAYGKKSVLLPPDIGHTIPRHLQLAIRNDEEWNQFLVNLTAYSDNPLLFLRF</sequence>
<dbReference type="GO" id="GO:0005525">
    <property type="term" value="F:GTP binding"/>
    <property type="evidence" value="ECO:0007669"/>
    <property type="project" value="UniProtKB-KW"/>
</dbReference>
<dbReference type="InterPro" id="IPR036525">
    <property type="entry name" value="Tubulin/FtsZ_GTPase_sf"/>
</dbReference>
<dbReference type="PANTHER" id="PTHR11588">
    <property type="entry name" value="TUBULIN"/>
    <property type="match status" value="1"/>
</dbReference>
<accession>A0AAD5SAQ2</accession>